<dbReference type="EMBL" id="JACIJS010000006">
    <property type="protein sequence ID" value="MBB5516296.1"/>
    <property type="molecule type" value="Genomic_DNA"/>
</dbReference>
<dbReference type="SUPFAM" id="SSF48452">
    <property type="entry name" value="TPR-like"/>
    <property type="match status" value="1"/>
</dbReference>
<dbReference type="RefSeq" id="WP_184011743.1">
    <property type="nucleotide sequence ID" value="NZ_JACIJS010000006.1"/>
</dbReference>
<dbReference type="InterPro" id="IPR007655">
    <property type="entry name" value="Slam_C"/>
</dbReference>
<organism evidence="2 3">
    <name type="scientific">Rubricella aquisinus</name>
    <dbReference type="NCBI Taxonomy" id="2028108"/>
    <lineage>
        <taxon>Bacteria</taxon>
        <taxon>Pseudomonadati</taxon>
        <taxon>Pseudomonadota</taxon>
        <taxon>Alphaproteobacteria</taxon>
        <taxon>Rhodobacterales</taxon>
        <taxon>Paracoccaceae</taxon>
        <taxon>Rubricella</taxon>
    </lineage>
</organism>
<dbReference type="Gene3D" id="1.25.40.10">
    <property type="entry name" value="Tetratricopeptide repeat domain"/>
    <property type="match status" value="1"/>
</dbReference>
<evidence type="ECO:0000259" key="1">
    <source>
        <dbReference type="Pfam" id="PF04575"/>
    </source>
</evidence>
<proteinExistence type="predicted"/>
<comment type="caution">
    <text evidence="2">The sequence shown here is derived from an EMBL/GenBank/DDBJ whole genome shotgun (WGS) entry which is preliminary data.</text>
</comment>
<sequence length="422" mass="46230">MAALFIWLCTPGLAQTVAEAEAALVNGAPVEALDILDRLEVDPADDPLQILFIEGLAAMDAGQFQRAIRALEAMVTAAPDLTRPRLELARAYFLAGDDGNAMRQFELVTGGITDLAVLDTIEQFLAEIEARRTLWYSFSIGLAPDTNINAATDAATVDLAFIGLPFDVPADARAQSGTGLETSLGLDWRGRPDEVGGRWTAGATLFAREYSDDRFDDRLIDVTLGRQVRLSDWTLTFGPKALIRQSGGAVSERGYGLRLQGTHTPRATRQLSFSLGKDWDHNLLTDRRMARASASAGIVEALSGRTRAGVTLSLDRYHGEATTEARGVVGLTGLFYTEFADGLTVALRPRVSLAVYDQAVNGISGNRRRDITYGLPVEVSHRRLRIAGFQPYGQITWEQRDSVNPFFEYDRQRVFAGVSRRF</sequence>
<accession>A0A840X393</accession>
<dbReference type="Pfam" id="PF14559">
    <property type="entry name" value="TPR_19"/>
    <property type="match status" value="1"/>
</dbReference>
<gene>
    <name evidence="2" type="ORF">FHS89_002322</name>
</gene>
<evidence type="ECO:0000313" key="3">
    <source>
        <dbReference type="Proteomes" id="UP000553766"/>
    </source>
</evidence>
<dbReference type="Proteomes" id="UP000553766">
    <property type="component" value="Unassembled WGS sequence"/>
</dbReference>
<dbReference type="InterPro" id="IPR011990">
    <property type="entry name" value="TPR-like_helical_dom_sf"/>
</dbReference>
<name>A0A840X393_9RHOB</name>
<reference evidence="2 3" key="1">
    <citation type="submission" date="2020-08" db="EMBL/GenBank/DDBJ databases">
        <title>Genomic Encyclopedia of Type Strains, Phase IV (KMG-IV): sequencing the most valuable type-strain genomes for metagenomic binning, comparative biology and taxonomic classification.</title>
        <authorList>
            <person name="Goeker M."/>
        </authorList>
    </citation>
    <scope>NUCLEOTIDE SEQUENCE [LARGE SCALE GENOMIC DNA]</scope>
    <source>
        <strain evidence="2 3">DSM 103377</strain>
    </source>
</reference>
<protein>
    <recommendedName>
        <fullName evidence="1">Surface lipoprotein assembly modifier C-terminal domain-containing protein</fullName>
    </recommendedName>
</protein>
<evidence type="ECO:0000313" key="2">
    <source>
        <dbReference type="EMBL" id="MBB5516296.1"/>
    </source>
</evidence>
<keyword evidence="3" id="KW-1185">Reference proteome</keyword>
<feature type="domain" description="Surface lipoprotein assembly modifier C-terminal" evidence="1">
    <location>
        <begin position="138"/>
        <end position="422"/>
    </location>
</feature>
<dbReference type="Pfam" id="PF04575">
    <property type="entry name" value="SlipAM"/>
    <property type="match status" value="1"/>
</dbReference>
<dbReference type="AlphaFoldDB" id="A0A840X393"/>